<dbReference type="Proteomes" id="UP000468990">
    <property type="component" value="Unassembled WGS sequence"/>
</dbReference>
<evidence type="ECO:0000313" key="5">
    <source>
        <dbReference type="EMBL" id="SMO55549.1"/>
    </source>
</evidence>
<dbReference type="EMBL" id="FXTA01000002">
    <property type="protein sequence ID" value="SMO55549.1"/>
    <property type="molecule type" value="Genomic_DNA"/>
</dbReference>
<evidence type="ECO:0000313" key="6">
    <source>
        <dbReference type="Proteomes" id="UP000317289"/>
    </source>
</evidence>
<protein>
    <submittedName>
        <fullName evidence="5">Por secretion system C-terminal sorting domain-containing protein</fullName>
    </submittedName>
    <submittedName>
        <fullName evidence="4">T9SS type A sorting domain-containing protein</fullName>
    </submittedName>
</protein>
<reference evidence="5 6" key="1">
    <citation type="submission" date="2017-05" db="EMBL/GenBank/DDBJ databases">
        <authorList>
            <person name="Varghese N."/>
            <person name="Submissions S."/>
        </authorList>
    </citation>
    <scope>NUCLEOTIDE SEQUENCE [LARGE SCALE GENOMIC DNA]</scope>
    <source>
        <strain evidence="5 6">DSM 19382</strain>
    </source>
</reference>
<feature type="signal peptide" evidence="2">
    <location>
        <begin position="1"/>
        <end position="18"/>
    </location>
</feature>
<feature type="chain" id="PRO_5043205684" evidence="2">
    <location>
        <begin position="19"/>
        <end position="2012"/>
    </location>
</feature>
<proteinExistence type="predicted"/>
<dbReference type="InterPro" id="IPR026444">
    <property type="entry name" value="Secre_tail"/>
</dbReference>
<dbReference type="RefSeq" id="WP_142450068.1">
    <property type="nucleotide sequence ID" value="NZ_FXTA01000002.1"/>
</dbReference>
<gene>
    <name evidence="4" type="ORF">GJU42_00305</name>
    <name evidence="5" type="ORF">SAMN06265349_102292</name>
</gene>
<evidence type="ECO:0000256" key="1">
    <source>
        <dbReference type="ARBA" id="ARBA00022729"/>
    </source>
</evidence>
<feature type="domain" description="Secretion system C-terminal sorting" evidence="3">
    <location>
        <begin position="1943"/>
        <end position="2010"/>
    </location>
</feature>
<dbReference type="InterPro" id="IPR025667">
    <property type="entry name" value="SprB_repeat"/>
</dbReference>
<evidence type="ECO:0000313" key="4">
    <source>
        <dbReference type="EMBL" id="MRX66399.1"/>
    </source>
</evidence>
<organism evidence="5 6">
    <name type="scientific">Flavobacterium resistens</name>
    <dbReference type="NCBI Taxonomy" id="443612"/>
    <lineage>
        <taxon>Bacteria</taxon>
        <taxon>Pseudomonadati</taxon>
        <taxon>Bacteroidota</taxon>
        <taxon>Flavobacteriia</taxon>
        <taxon>Flavobacteriales</taxon>
        <taxon>Flavobacteriaceae</taxon>
        <taxon>Flavobacterium</taxon>
    </lineage>
</organism>
<sequence>MKKTLLCFLLLFSNFFYAQVTSITICPSESFNLNILKADFIGNLNPAETTVTYFLSEADALNNTNAIANPTNYHGPAGTIKIYGRIDNNGTITSNYFNLTTFPSTNVSASNKPILCKGDTGTLSINASGGSGSYSYSINGGPFTNQDYYPIMPAGFYSISVLDNVYGCKTSINYTITEPSVLVATALVDRQNVIVTATGGTAPYQYSLDGINFQSASFFSNLSPGSYNIRVRDSNGCATLVSTTVNYALTSNLTIVKMIDCISNGILAAYAIGGQPPYLYSINGGAYSPTNGYNDLPAGTYIVTAKDATNTISYSNTITLAPPAPVDFNVVNTPILCSGGMASLTITAFAGQAPYQYAINEGASTNNNVFNNLTAGNYTIKVTDALGCVKIRPYTITEPIALTATSSTFGQNIVISTTGGKAPYLYALDGVNFQDSNVFSDVVDGTYSVIIKDAQGCSFTLSVKLSAAEQPLSSGAMIVKQVDCRGNGALRVIGYGGQPPYLYSIDGAQTFQTSDTFNNLVAGVYPVAVKDAQNTVVNNLSMGLKAFVPVTGNAVVTNSASCLNNGKIEVSGNGGQIPLYYSIDGGVTYKANNTFTNLPAGNYTILVKDSGDCISPAISATIQQPAQLGVTATSTSILCHNGASNLTISVTGGQVPYQYAINNDSYTSINVFTNLKAGNYVIKVKDALGCINALPYTITEPSVVDAEMVIDDNTISLLDVKGGTGTYFYALDNSNFQTNNVFTNVSTGTHTVRVKDSNDCEPGVFTAIIPVKLTTIASITKPLECTSKAEITVTATGGFTPYVYSINGGATFQASNIFTNVAAGNYTIITKDNDNKLSSQSIVIDQLMPIYPDIIIDGSTITINGQAGTAPYLYSLDLGPFQSNNVFTNLSTGQHHVYIKDSKGCESFGFMVHIENVNQLVATAVLTKEIDCMSNAVIVANAIGGTAPYTYSINGVSFQSANVFSNLSVGTYSITVKDANGNLATTSNLMVVPANLPVIYTTQTNVSCFQATDGMISVLATGGKAPFVYALDNSAFFPTNVFANLAAGDYNVTIKDANGCLSSSYVRILQPNAITQTVSVKNSTTVGSNDGQITVTAIGGFAPYVYALTDASGPPAVSFQASNTFGGLKAGSYNVQVKDANGCMSIQTVLIVDGPAPLLATATATQITCTNPSGIITVTATGGTPPYTYSFDNGITYSVSNTYNGFPGNYLIKAKDAQNTVATTTITLVTPTPVVSTAILIKAVDCTSNATVMINAAGGTGAYVYSINGSPYSPNSVFTNLAPGTYQFNVRDNGDCVSTNSLVIEPLVSLTATATNTPVLCRFETSSITITALGGKAPYRYSLSSDVYTNTNTFTEVSTGTYNIKVKDANDCIFTLPYTIAEPTKIRGRVAFDGTTATVLDVSGGSGTYLYSLNDGELQTSNVFTNIGRSGQILVYDSFGCFGFGVSFNNQEPNAIKAQITIVKTIDCVSNGSISITASGGESPYEYSINGGTNYQTSNIFSNLTAGTYTVWVKDAKGSINSENSVTILQPTLLSLSNVVANSKTLNSVDGKITITASGGTAPYQYVLKYENGSQIVGPQTSPIFEGLSVGKYTIEVTDSAGCKTSKSGILVTSDTIFGTLMTTPITCTSLGRITINAAGGKYPHQYSFDNGITYGTSNIASNLQAGTYNIKVKDAGGDILALSTTLTGVNPLIVTAAITSPIHCKGSNDAVIQIAVSGGKAPYLYSLNRGSYQANSIFSNLPAGTHEIAVKDSNECLSIMMLTITEPIALIATVDVVNQNITVNATGGAGGYRYAISPNLNQFSVNNIFSNLSPGIYSVITSDLNGCYVIMDVVVDPIAPTINGQSNKMTVEFKSGQTLADLTIDGQDIKWYSTPGSSSSGKTNKSTAETPLPLTTVLVDGTTYYASQTINGIESKERLAVTAKVNGSLSAPDFNLTTFQFYPNPVIDILTIENNSVIDDVEIIDVSGKSVVFKKINDLHSEIDLSNLSSGVYILKVKSENRQKTVKFIKK</sequence>
<dbReference type="NCBIfam" id="TIGR04183">
    <property type="entry name" value="Por_Secre_tail"/>
    <property type="match status" value="1"/>
</dbReference>
<keyword evidence="1 2" id="KW-0732">Signal</keyword>
<accession>A0A521C7Y7</accession>
<dbReference type="Pfam" id="PF18962">
    <property type="entry name" value="Por_Secre_tail"/>
    <property type="match status" value="1"/>
</dbReference>
<reference evidence="4 7" key="2">
    <citation type="submission" date="2019-11" db="EMBL/GenBank/DDBJ databases">
        <title>Flavobacterium resistens genome.</title>
        <authorList>
            <person name="Wilson V.M."/>
            <person name="Newman J.D."/>
        </authorList>
    </citation>
    <scope>NUCLEOTIDE SEQUENCE [LARGE SCALE GENOMIC DNA]</scope>
    <source>
        <strain evidence="4 7">DSM 19382</strain>
    </source>
</reference>
<keyword evidence="7" id="KW-1185">Reference proteome</keyword>
<evidence type="ECO:0000313" key="7">
    <source>
        <dbReference type="Proteomes" id="UP000468990"/>
    </source>
</evidence>
<dbReference type="OrthoDB" id="1373043at2"/>
<evidence type="ECO:0000256" key="2">
    <source>
        <dbReference type="SAM" id="SignalP"/>
    </source>
</evidence>
<dbReference type="Proteomes" id="UP000317289">
    <property type="component" value="Unassembled WGS sequence"/>
</dbReference>
<evidence type="ECO:0000259" key="3">
    <source>
        <dbReference type="Pfam" id="PF18962"/>
    </source>
</evidence>
<name>A0A521C7Y7_9FLAO</name>
<dbReference type="Pfam" id="PF13573">
    <property type="entry name" value="SprB"/>
    <property type="match status" value="9"/>
</dbReference>
<dbReference type="EMBL" id="WKKG01000001">
    <property type="protein sequence ID" value="MRX66399.1"/>
    <property type="molecule type" value="Genomic_DNA"/>
</dbReference>